<dbReference type="PANTHER" id="PTHR43549:SF3">
    <property type="entry name" value="MULTIDRUG RESISTANCE PROTEIN YPNP-RELATED"/>
    <property type="match status" value="1"/>
</dbReference>
<proteinExistence type="predicted"/>
<dbReference type="AlphaFoldDB" id="A0A0R2CV59"/>
<keyword evidence="6 7" id="KW-0472">Membrane</keyword>
<feature type="transmembrane region" description="Helical" evidence="7">
    <location>
        <begin position="383"/>
        <end position="403"/>
    </location>
</feature>
<feature type="transmembrane region" description="Helical" evidence="7">
    <location>
        <begin position="50"/>
        <end position="79"/>
    </location>
</feature>
<dbReference type="EMBL" id="AYZD01000027">
    <property type="protein sequence ID" value="KRM95344.1"/>
    <property type="molecule type" value="Genomic_DNA"/>
</dbReference>
<name>A0A0R2CV59_9LACO</name>
<dbReference type="GO" id="GO:0015297">
    <property type="term" value="F:antiporter activity"/>
    <property type="evidence" value="ECO:0007669"/>
    <property type="project" value="InterPro"/>
</dbReference>
<dbReference type="PANTHER" id="PTHR43549">
    <property type="entry name" value="MULTIDRUG RESISTANCE PROTEIN YPNP-RELATED"/>
    <property type="match status" value="1"/>
</dbReference>
<reference evidence="8 9" key="1">
    <citation type="journal article" date="2015" name="Genome Announc.">
        <title>Expanding the biotechnology potential of lactobacilli through comparative genomics of 213 strains and associated genera.</title>
        <authorList>
            <person name="Sun Z."/>
            <person name="Harris H.M."/>
            <person name="McCann A."/>
            <person name="Guo C."/>
            <person name="Argimon S."/>
            <person name="Zhang W."/>
            <person name="Yang X."/>
            <person name="Jeffery I.B."/>
            <person name="Cooney J.C."/>
            <person name="Kagawa T.F."/>
            <person name="Liu W."/>
            <person name="Song Y."/>
            <person name="Salvetti E."/>
            <person name="Wrobel A."/>
            <person name="Rasinkangas P."/>
            <person name="Parkhill J."/>
            <person name="Rea M.C."/>
            <person name="O'Sullivan O."/>
            <person name="Ritari J."/>
            <person name="Douillard F.P."/>
            <person name="Paul Ross R."/>
            <person name="Yang R."/>
            <person name="Briner A.E."/>
            <person name="Felis G.E."/>
            <person name="de Vos W.M."/>
            <person name="Barrangou R."/>
            <person name="Klaenhammer T.R."/>
            <person name="Caufield P.W."/>
            <person name="Cui Y."/>
            <person name="Zhang H."/>
            <person name="O'Toole P.W."/>
        </authorList>
    </citation>
    <scope>NUCLEOTIDE SEQUENCE [LARGE SCALE GENOMIC DNA]</scope>
    <source>
        <strain evidence="8 9">DSM 21051</strain>
    </source>
</reference>
<feature type="transmembrane region" description="Helical" evidence="7">
    <location>
        <begin position="317"/>
        <end position="342"/>
    </location>
</feature>
<feature type="transmembrane region" description="Helical" evidence="7">
    <location>
        <begin position="12"/>
        <end position="30"/>
    </location>
</feature>
<evidence type="ECO:0000313" key="8">
    <source>
        <dbReference type="EMBL" id="KRM95344.1"/>
    </source>
</evidence>
<keyword evidence="4 7" id="KW-0812">Transmembrane</keyword>
<comment type="caution">
    <text evidence="8">The sequence shown here is derived from an EMBL/GenBank/DDBJ whole genome shotgun (WGS) entry which is preliminary data.</text>
</comment>
<dbReference type="NCBIfam" id="TIGR00797">
    <property type="entry name" value="matE"/>
    <property type="match status" value="1"/>
</dbReference>
<organism evidence="8 9">
    <name type="scientific">Liquorilactobacillus aquaticus DSM 21051</name>
    <dbReference type="NCBI Taxonomy" id="1423725"/>
    <lineage>
        <taxon>Bacteria</taxon>
        <taxon>Bacillati</taxon>
        <taxon>Bacillota</taxon>
        <taxon>Bacilli</taxon>
        <taxon>Lactobacillales</taxon>
        <taxon>Lactobacillaceae</taxon>
        <taxon>Liquorilactobacillus</taxon>
    </lineage>
</organism>
<dbReference type="InterPro" id="IPR002528">
    <property type="entry name" value="MATE_fam"/>
</dbReference>
<protein>
    <submittedName>
        <fullName evidence="8">Na+-driven multidrug efflux pump</fullName>
    </submittedName>
</protein>
<dbReference type="Proteomes" id="UP000051015">
    <property type="component" value="Unassembled WGS sequence"/>
</dbReference>
<feature type="transmembrane region" description="Helical" evidence="7">
    <location>
        <begin position="91"/>
        <end position="113"/>
    </location>
</feature>
<gene>
    <name evidence="8" type="ORF">FC19_GL001954</name>
</gene>
<keyword evidence="5 7" id="KW-1133">Transmembrane helix</keyword>
<dbReference type="RefSeq" id="WP_057876604.1">
    <property type="nucleotide sequence ID" value="NZ_AYZD01000027.1"/>
</dbReference>
<sequence>MTILTVGKPWKIILNFGWPILLSGLLQQLYNFSDIMIVGQLMGKNAVAAIGSTTSLVSFILGFAQGATAGMGLLVANSFGSRNPQQVNRRFGVSALLAMIISLTLMLVGVLLADEILELLGTPANIIVPAQTYISIIFAGIPISMTFNFLSNMMRAIGNSRTPLIFLGISSLVNIVFNFIFILFFHWGIAGSALATVFAQFVSAILCVYHIYRHVPLLYWHKPLHLTFKEIKVQLASGIPMGLQFSIIAIGAILVQRSLNQLGTEAIAAFSVASKIDQISMLPMSALGTALGTYVAQNAGGQKYQRVLLGVKQTFKLSVLISVIITIVILLTSSQLTYLFISTPGQELLNLTRLYFRLVTPWYVLLSGLFILRFTLQGLNYNLLPMVAGLIELLMRALAAILLVGIWGYVGICLSAPLAWLGGIMTLIYRFWKAIRQVDQMAQLQKRGEKISESL</sequence>
<dbReference type="Pfam" id="PF01554">
    <property type="entry name" value="MatE"/>
    <property type="match status" value="2"/>
</dbReference>
<feature type="transmembrane region" description="Helical" evidence="7">
    <location>
        <begin position="163"/>
        <end position="187"/>
    </location>
</feature>
<dbReference type="PIRSF" id="PIRSF006603">
    <property type="entry name" value="DinF"/>
    <property type="match status" value="1"/>
</dbReference>
<comment type="subcellular location">
    <subcellularLocation>
        <location evidence="1">Cell membrane</location>
        <topology evidence="1">Multi-pass membrane protein</topology>
    </subcellularLocation>
</comment>
<evidence type="ECO:0000256" key="7">
    <source>
        <dbReference type="SAM" id="Phobius"/>
    </source>
</evidence>
<dbReference type="GO" id="GO:0042910">
    <property type="term" value="F:xenobiotic transmembrane transporter activity"/>
    <property type="evidence" value="ECO:0007669"/>
    <property type="project" value="InterPro"/>
</dbReference>
<keyword evidence="9" id="KW-1185">Reference proteome</keyword>
<feature type="transmembrane region" description="Helical" evidence="7">
    <location>
        <begin position="193"/>
        <end position="212"/>
    </location>
</feature>
<evidence type="ECO:0000256" key="4">
    <source>
        <dbReference type="ARBA" id="ARBA00022692"/>
    </source>
</evidence>
<dbReference type="OrthoDB" id="9776324at2"/>
<dbReference type="InterPro" id="IPR048279">
    <property type="entry name" value="MdtK-like"/>
</dbReference>
<dbReference type="CDD" id="cd13138">
    <property type="entry name" value="MATE_yoeA_like"/>
    <property type="match status" value="1"/>
</dbReference>
<dbReference type="GO" id="GO:0005886">
    <property type="term" value="C:plasma membrane"/>
    <property type="evidence" value="ECO:0007669"/>
    <property type="project" value="UniProtKB-SubCell"/>
</dbReference>
<feature type="transmembrane region" description="Helical" evidence="7">
    <location>
        <begin position="133"/>
        <end position="151"/>
    </location>
</feature>
<evidence type="ECO:0000256" key="3">
    <source>
        <dbReference type="ARBA" id="ARBA00022475"/>
    </source>
</evidence>
<accession>A0A0R2CV59</accession>
<keyword evidence="3" id="KW-1003">Cell membrane</keyword>
<dbReference type="PATRIC" id="fig|1423725.3.peg.2004"/>
<evidence type="ECO:0000256" key="1">
    <source>
        <dbReference type="ARBA" id="ARBA00004651"/>
    </source>
</evidence>
<feature type="transmembrane region" description="Helical" evidence="7">
    <location>
        <begin position="233"/>
        <end position="255"/>
    </location>
</feature>
<evidence type="ECO:0000256" key="6">
    <source>
        <dbReference type="ARBA" id="ARBA00023136"/>
    </source>
</evidence>
<evidence type="ECO:0000256" key="2">
    <source>
        <dbReference type="ARBA" id="ARBA00022448"/>
    </source>
</evidence>
<feature type="transmembrane region" description="Helical" evidence="7">
    <location>
        <begin position="409"/>
        <end position="432"/>
    </location>
</feature>
<evidence type="ECO:0000313" key="9">
    <source>
        <dbReference type="Proteomes" id="UP000051015"/>
    </source>
</evidence>
<feature type="transmembrane region" description="Helical" evidence="7">
    <location>
        <begin position="354"/>
        <end position="376"/>
    </location>
</feature>
<dbReference type="InterPro" id="IPR052031">
    <property type="entry name" value="Membrane_Transporter-Flippase"/>
</dbReference>
<evidence type="ECO:0000256" key="5">
    <source>
        <dbReference type="ARBA" id="ARBA00022989"/>
    </source>
</evidence>
<feature type="transmembrane region" description="Helical" evidence="7">
    <location>
        <begin position="279"/>
        <end position="296"/>
    </location>
</feature>
<keyword evidence="2" id="KW-0813">Transport</keyword>
<dbReference type="STRING" id="1423725.FC19_GL001954"/>